<proteinExistence type="predicted"/>
<sequence length="128" mass="15215">MYFCEDCEIGTYFSYCYCKKTKELCPFVRKCSNEHRWKPLDSMERCTLRRKDDFITLRKGEYKVSIVSKGYLFIKVDDNTTIKIRNPFDSAPDKVELVKIGAEYYIKGYEPKIEKGFRKSKKEVAEDE</sequence>
<protein>
    <submittedName>
        <fullName evidence="1">Uncharacterized protein</fullName>
    </submittedName>
</protein>
<dbReference type="EMBL" id="BK015299">
    <property type="protein sequence ID" value="DAE00128.1"/>
    <property type="molecule type" value="Genomic_DNA"/>
</dbReference>
<evidence type="ECO:0000313" key="1">
    <source>
        <dbReference type="EMBL" id="DAE00128.1"/>
    </source>
</evidence>
<accession>A0A8S5P0G4</accession>
<organism evidence="1">
    <name type="scientific">Siphoviridae sp. ctTBR23</name>
    <dbReference type="NCBI Taxonomy" id="2825515"/>
    <lineage>
        <taxon>Viruses</taxon>
        <taxon>Duplodnaviria</taxon>
        <taxon>Heunggongvirae</taxon>
        <taxon>Uroviricota</taxon>
        <taxon>Caudoviricetes</taxon>
    </lineage>
</organism>
<reference evidence="1" key="1">
    <citation type="journal article" date="2021" name="Proc. Natl. Acad. Sci. U.S.A.">
        <title>A Catalog of Tens of Thousands of Viruses from Human Metagenomes Reveals Hidden Associations with Chronic Diseases.</title>
        <authorList>
            <person name="Tisza M.J."/>
            <person name="Buck C.B."/>
        </authorList>
    </citation>
    <scope>NUCLEOTIDE SEQUENCE</scope>
    <source>
        <strain evidence="1">CtTBR23</strain>
    </source>
</reference>
<name>A0A8S5P0G4_9CAUD</name>